<evidence type="ECO:0000259" key="3">
    <source>
        <dbReference type="Pfam" id="PF24883"/>
    </source>
</evidence>
<dbReference type="InterPro" id="IPR053137">
    <property type="entry name" value="NLR-like"/>
</dbReference>
<dbReference type="OrthoDB" id="20872at2759"/>
<keyword evidence="1" id="KW-0677">Repeat</keyword>
<dbReference type="Pfam" id="PF24883">
    <property type="entry name" value="NPHP3_N"/>
    <property type="match status" value="1"/>
</dbReference>
<evidence type="ECO:0000313" key="4">
    <source>
        <dbReference type="EMBL" id="KAF4961369.1"/>
    </source>
</evidence>
<evidence type="ECO:0008006" key="6">
    <source>
        <dbReference type="Google" id="ProtNLM"/>
    </source>
</evidence>
<organism evidence="4 5">
    <name type="scientific">Fusarium sarcochroum</name>
    <dbReference type="NCBI Taxonomy" id="1208366"/>
    <lineage>
        <taxon>Eukaryota</taxon>
        <taxon>Fungi</taxon>
        <taxon>Dikarya</taxon>
        <taxon>Ascomycota</taxon>
        <taxon>Pezizomycotina</taxon>
        <taxon>Sordariomycetes</taxon>
        <taxon>Hypocreomycetidae</taxon>
        <taxon>Hypocreales</taxon>
        <taxon>Nectriaceae</taxon>
        <taxon>Fusarium</taxon>
        <taxon>Fusarium lateritium species complex</taxon>
    </lineage>
</organism>
<accession>A0A8H4X547</accession>
<evidence type="ECO:0000259" key="2">
    <source>
        <dbReference type="Pfam" id="PF01048"/>
    </source>
</evidence>
<dbReference type="Gene3D" id="3.40.50.1580">
    <property type="entry name" value="Nucleoside phosphorylase domain"/>
    <property type="match status" value="1"/>
</dbReference>
<dbReference type="Pfam" id="PF01048">
    <property type="entry name" value="PNP_UDP_1"/>
    <property type="match status" value="1"/>
</dbReference>
<dbReference type="InterPro" id="IPR056884">
    <property type="entry name" value="NPHP3-like_N"/>
</dbReference>
<gene>
    <name evidence="4" type="ORF">FSARC_10214</name>
</gene>
<evidence type="ECO:0000256" key="1">
    <source>
        <dbReference type="ARBA" id="ARBA00022737"/>
    </source>
</evidence>
<feature type="domain" description="Nephrocystin 3-like N-terminal" evidence="3">
    <location>
        <begin position="417"/>
        <end position="578"/>
    </location>
</feature>
<dbReference type="Proteomes" id="UP000622797">
    <property type="component" value="Unassembled WGS sequence"/>
</dbReference>
<dbReference type="PANTHER" id="PTHR46082">
    <property type="entry name" value="ATP/GTP-BINDING PROTEIN-RELATED"/>
    <property type="match status" value="1"/>
</dbReference>
<feature type="domain" description="Nucleoside phosphorylase" evidence="2">
    <location>
        <begin position="21"/>
        <end position="143"/>
    </location>
</feature>
<name>A0A8H4X547_9HYPO</name>
<reference evidence="4" key="2">
    <citation type="submission" date="2020-05" db="EMBL/GenBank/DDBJ databases">
        <authorList>
            <person name="Kim H.-S."/>
            <person name="Proctor R.H."/>
            <person name="Brown D.W."/>
        </authorList>
    </citation>
    <scope>NUCLEOTIDE SEQUENCE</scope>
    <source>
        <strain evidence="4">NRRL 20472</strain>
    </source>
</reference>
<dbReference type="InterPro" id="IPR000845">
    <property type="entry name" value="Nucleoside_phosphorylase_d"/>
</dbReference>
<evidence type="ECO:0000313" key="5">
    <source>
        <dbReference type="Proteomes" id="UP000622797"/>
    </source>
</evidence>
<dbReference type="AlphaFoldDB" id="A0A8H4X547"/>
<dbReference type="GO" id="GO:0003824">
    <property type="term" value="F:catalytic activity"/>
    <property type="evidence" value="ECO:0007669"/>
    <property type="project" value="InterPro"/>
</dbReference>
<keyword evidence="5" id="KW-1185">Reference proteome</keyword>
<proteinExistence type="predicted"/>
<comment type="caution">
    <text evidence="4">The sequence shown here is derived from an EMBL/GenBank/DDBJ whole genome shotgun (WGS) entry which is preliminary data.</text>
</comment>
<sequence length="1177" mass="133841">MVEDINPKPRPPRPKTRDDFEIAIICALPHEADAMIGLFDENWEKEVGVPNPYGKAEGDIAQYSVGAIGRHNIVVAHLPSIGKVPAAHVSAFCRMSFLKIKTALVVGVCGGAPSFNKGKSKLFLGDVVISDSVVQYDLQRRYPNKVIMKSGPTDSLRGTSMTVGGVFSLLKTARQRKQMQKALSELVSELLSDESGLEIQYPGHSTDLLFPAEYRHKHQDSVSKCSQCLSWKRQIDPVCDKAPDLSCNELGCDKRGDPEIRRLDEVENEKSRPDPTFHIGTYASADTVLKSGLDRDSLTEEYGIIAFEMEGAGAWNMFESVVVIKGVCDYADSHKNKGWQDYAAASAAACTKAFLKYWQTSSPQLQIEAETKKNYEQLRQSLKFPEMSTRRNAISSITPDTFNWIFASPEDFVSETGCFVEWLETGQSMYWVSGKLASGKSTLMKFIASHQETQAWLERWKPGTRILTHHFWKPGSSMEHNLKGFLCSLVHQIFCLDESFARDELTANFDARTKDSPDDWDPQDLENILLAFSKNPSQPVCYFIDGLDEIRPERDLHRVLQIIANLVSPQSKICVSSRPERLFVDRFHRNPHLRVQDLTYNDMKQYVLEATRTVTARRWNEERISSLASAIACRADGVFLWVVLVTNSLIRGIIYDDDEEEIFRRLDAMPTDIMSLYQDLFQRSAEDRLNYRSKASIAFSLMFLRIRYGTYITGRLNLLRLAVALLDDDVLSRYICQDVEISPLDCVKHCQNALKVLELDCAGFLHVKSRYEWRGFIEYNSHDPYYCLYIANGVKVDLIHRTAEEFLLDTEEGQSIWKAGDSPVAEAFSRHFQATLVTRRALDRAPNFATYMEDTEYCEVYTYLSELQCNRSWLPLKTLSSLLALTRASCLRGFPKVHRPHTPRPPSVGEMFLVFAAQYGFNEFILSSLEQIDMQSRGDLSLLIFSYCCTYVPAFMKEQKRGLTGVHDLIRHFLKVGLNPNHDITEIMERLESHEESILGPQTPWIRFLVSIIRNFDAVAKEDFAQINLETINAFLQAGADRNQVTLVTFDAKGLSLNHCFDDLPPTPTFIVFQVNAEMLLQVALNYLGGVIDLGDEVMPSARVLNALNVTSVGYDRLNQGIADDVSNQFWKTVRMWLEYPRWRVKLDELDDFHLQTRTTLAREIEKVLLYPEGHLS</sequence>
<dbReference type="EMBL" id="JABEXW010000611">
    <property type="protein sequence ID" value="KAF4961369.1"/>
    <property type="molecule type" value="Genomic_DNA"/>
</dbReference>
<dbReference type="PANTHER" id="PTHR46082:SF6">
    <property type="entry name" value="AAA+ ATPASE DOMAIN-CONTAINING PROTEIN-RELATED"/>
    <property type="match status" value="1"/>
</dbReference>
<dbReference type="Gene3D" id="3.40.50.300">
    <property type="entry name" value="P-loop containing nucleotide triphosphate hydrolases"/>
    <property type="match status" value="1"/>
</dbReference>
<dbReference type="SUPFAM" id="SSF52540">
    <property type="entry name" value="P-loop containing nucleoside triphosphate hydrolases"/>
    <property type="match status" value="1"/>
</dbReference>
<protein>
    <recommendedName>
        <fullName evidence="6">Nucleoside phosphorylase domain-containing protein</fullName>
    </recommendedName>
</protein>
<dbReference type="GO" id="GO:0009116">
    <property type="term" value="P:nucleoside metabolic process"/>
    <property type="evidence" value="ECO:0007669"/>
    <property type="project" value="InterPro"/>
</dbReference>
<dbReference type="InterPro" id="IPR027417">
    <property type="entry name" value="P-loop_NTPase"/>
</dbReference>
<dbReference type="SUPFAM" id="SSF53167">
    <property type="entry name" value="Purine and uridine phosphorylases"/>
    <property type="match status" value="1"/>
</dbReference>
<reference evidence="4" key="1">
    <citation type="journal article" date="2020" name="BMC Genomics">
        <title>Correction to: Identification and distribution of gene clusters required for synthesis of sphingolipid metabolism inhibitors in diverse species of the filamentous fungus Fusarium.</title>
        <authorList>
            <person name="Kim H.S."/>
            <person name="Lohmar J.M."/>
            <person name="Busman M."/>
            <person name="Brown D.W."/>
            <person name="Naumann T.A."/>
            <person name="Divon H.H."/>
            <person name="Lysoe E."/>
            <person name="Uhlig S."/>
            <person name="Proctor R.H."/>
        </authorList>
    </citation>
    <scope>NUCLEOTIDE SEQUENCE</scope>
    <source>
        <strain evidence="4">NRRL 20472</strain>
    </source>
</reference>
<dbReference type="InterPro" id="IPR035994">
    <property type="entry name" value="Nucleoside_phosphorylase_sf"/>
</dbReference>